<evidence type="ECO:0000313" key="2">
    <source>
        <dbReference type="Proteomes" id="UP000245829"/>
    </source>
</evidence>
<comment type="caution">
    <text evidence="1">The sequence shown here is derived from an EMBL/GenBank/DDBJ whole genome shotgun (WGS) entry which is preliminary data.</text>
</comment>
<sequence length="102" mass="11842">MNFESELHNGNFYIPECIKCLKVVWPPSEFCNHCFGEISLKKKAHEGKIIEFSRQDDMYFCLVEFDEEIKVMAKIPDTPKIGQTVKILKCGISNGNYFFQVI</sequence>
<dbReference type="EMBL" id="BGKI01000007">
    <property type="protein sequence ID" value="GBH34402.1"/>
    <property type="molecule type" value="Genomic_DNA"/>
</dbReference>
<dbReference type="OrthoDB" id="9573at2157"/>
<gene>
    <name evidence="1" type="ORF">NZNM25_11930</name>
</gene>
<keyword evidence="2" id="KW-1185">Reference proteome</keyword>
<dbReference type="SUPFAM" id="SSF50249">
    <property type="entry name" value="Nucleic acid-binding proteins"/>
    <property type="match status" value="1"/>
</dbReference>
<proteinExistence type="predicted"/>
<protein>
    <recommendedName>
        <fullName evidence="3">DUF35 domain-containing protein</fullName>
    </recommendedName>
</protein>
<accession>A0A2S2KRV8</accession>
<reference evidence="1 2" key="1">
    <citation type="submission" date="2018-05" db="EMBL/GenBank/DDBJ databases">
        <title>genome sequencing of Nitrosopumilus sp. NM25.</title>
        <authorList>
            <person name="Mori K."/>
            <person name="Nakagawa T."/>
        </authorList>
    </citation>
    <scope>NUCLEOTIDE SEQUENCE [LARGE SCALE GENOMIC DNA]</scope>
    <source>
        <strain evidence="1 2">NM25</strain>
    </source>
</reference>
<evidence type="ECO:0008006" key="3">
    <source>
        <dbReference type="Google" id="ProtNLM"/>
    </source>
</evidence>
<organism evidence="1 2">
    <name type="scientific">Nitrosopumilus zosterae</name>
    <dbReference type="NCBI Taxonomy" id="718286"/>
    <lineage>
        <taxon>Archaea</taxon>
        <taxon>Nitrososphaerota</taxon>
        <taxon>Nitrososphaeria</taxon>
        <taxon>Nitrosopumilales</taxon>
        <taxon>Nitrosopumilaceae</taxon>
        <taxon>Nitrosopumilus</taxon>
    </lineage>
</organism>
<dbReference type="Gene3D" id="6.10.30.10">
    <property type="match status" value="1"/>
</dbReference>
<dbReference type="Proteomes" id="UP000245829">
    <property type="component" value="Unassembled WGS sequence"/>
</dbReference>
<dbReference type="AlphaFoldDB" id="A0A2S2KRV8"/>
<evidence type="ECO:0000313" key="1">
    <source>
        <dbReference type="EMBL" id="GBH34402.1"/>
    </source>
</evidence>
<dbReference type="InterPro" id="IPR012340">
    <property type="entry name" value="NA-bd_OB-fold"/>
</dbReference>
<name>A0A2S2KRV8_9ARCH</name>